<dbReference type="Gene3D" id="3.30.420.10">
    <property type="entry name" value="Ribonuclease H-like superfamily/Ribonuclease H"/>
    <property type="match status" value="1"/>
</dbReference>
<reference evidence="2" key="1">
    <citation type="submission" date="2019-09" db="EMBL/GenBank/DDBJ databases">
        <title>Draft genome information of white flower Hibiscus syriacus.</title>
        <authorList>
            <person name="Kim Y.-M."/>
        </authorList>
    </citation>
    <scope>NUCLEOTIDE SEQUENCE [LARGE SCALE GENOMIC DNA]</scope>
    <source>
        <strain evidence="2">YM2019G1</strain>
    </source>
</reference>
<sequence length="340" mass="37978">MILSHGGPYLSHLFFAGDLVLFYRANQDQDLTDNLCNSLGFQLSTSLGNYLRMPLFQKRTVAIPKGAFGSRNVRLPVGIKDYQGIGLLGMLYFVFGWFSRNREVPFSAVITKSLDVMRRFKTSPWMMGSGIYVFLTRCYPARWFNGSQLLLLLVTTWEKTYLCGDRITPVLGWITWSTSGSTSLESLFGGSGNIETMWSSMVQSRRLSKWTKLIQGCFKLKTDGAMHTGTMEAACGGVIRDHTGAWVAGFSRSLGRCTTFQAELWAVMECLKIAWNMGVCVLNVELDIEEVATHLNKLDDSLAGLDRKRNLVSIVFSAPPPAFLSVFNSNCIVSENRPVH</sequence>
<dbReference type="PANTHER" id="PTHR47723">
    <property type="entry name" value="OS05G0353850 PROTEIN"/>
    <property type="match status" value="1"/>
</dbReference>
<name>A0A6A2ZL04_HIBSY</name>
<dbReference type="AlphaFoldDB" id="A0A6A2ZL04"/>
<dbReference type="PANTHER" id="PTHR47723:SF19">
    <property type="entry name" value="POLYNUCLEOTIDYL TRANSFERASE, RIBONUCLEASE H-LIKE SUPERFAMILY PROTEIN"/>
    <property type="match status" value="1"/>
</dbReference>
<evidence type="ECO:0000259" key="1">
    <source>
        <dbReference type="Pfam" id="PF13456"/>
    </source>
</evidence>
<gene>
    <name evidence="2" type="ORF">F3Y22_tig00110865pilonHSYRG00018</name>
</gene>
<keyword evidence="3" id="KW-1185">Reference proteome</keyword>
<proteinExistence type="predicted"/>
<dbReference type="CDD" id="cd06222">
    <property type="entry name" value="RNase_H_like"/>
    <property type="match status" value="1"/>
</dbReference>
<dbReference type="Pfam" id="PF13456">
    <property type="entry name" value="RVT_3"/>
    <property type="match status" value="1"/>
</dbReference>
<comment type="caution">
    <text evidence="2">The sequence shown here is derived from an EMBL/GenBank/DDBJ whole genome shotgun (WGS) entry which is preliminary data.</text>
</comment>
<dbReference type="InterPro" id="IPR012337">
    <property type="entry name" value="RNaseH-like_sf"/>
</dbReference>
<dbReference type="InterPro" id="IPR036397">
    <property type="entry name" value="RNaseH_sf"/>
</dbReference>
<dbReference type="InterPro" id="IPR044730">
    <property type="entry name" value="RNase_H-like_dom_plant"/>
</dbReference>
<feature type="domain" description="RNase H type-1" evidence="1">
    <location>
        <begin position="222"/>
        <end position="299"/>
    </location>
</feature>
<dbReference type="SUPFAM" id="SSF53098">
    <property type="entry name" value="Ribonuclease H-like"/>
    <property type="match status" value="1"/>
</dbReference>
<dbReference type="Proteomes" id="UP000436088">
    <property type="component" value="Unassembled WGS sequence"/>
</dbReference>
<organism evidence="2 3">
    <name type="scientific">Hibiscus syriacus</name>
    <name type="common">Rose of Sharon</name>
    <dbReference type="NCBI Taxonomy" id="106335"/>
    <lineage>
        <taxon>Eukaryota</taxon>
        <taxon>Viridiplantae</taxon>
        <taxon>Streptophyta</taxon>
        <taxon>Embryophyta</taxon>
        <taxon>Tracheophyta</taxon>
        <taxon>Spermatophyta</taxon>
        <taxon>Magnoliopsida</taxon>
        <taxon>eudicotyledons</taxon>
        <taxon>Gunneridae</taxon>
        <taxon>Pentapetalae</taxon>
        <taxon>rosids</taxon>
        <taxon>malvids</taxon>
        <taxon>Malvales</taxon>
        <taxon>Malvaceae</taxon>
        <taxon>Malvoideae</taxon>
        <taxon>Hibiscus</taxon>
    </lineage>
</organism>
<dbReference type="GO" id="GO:0004523">
    <property type="term" value="F:RNA-DNA hybrid ribonuclease activity"/>
    <property type="evidence" value="ECO:0007669"/>
    <property type="project" value="InterPro"/>
</dbReference>
<dbReference type="InterPro" id="IPR053151">
    <property type="entry name" value="RNase_H-like"/>
</dbReference>
<dbReference type="EMBL" id="VEPZ02001143">
    <property type="protein sequence ID" value="KAE8691832.1"/>
    <property type="molecule type" value="Genomic_DNA"/>
</dbReference>
<protein>
    <recommendedName>
        <fullName evidence="1">RNase H type-1 domain-containing protein</fullName>
    </recommendedName>
</protein>
<evidence type="ECO:0000313" key="3">
    <source>
        <dbReference type="Proteomes" id="UP000436088"/>
    </source>
</evidence>
<dbReference type="InterPro" id="IPR002156">
    <property type="entry name" value="RNaseH_domain"/>
</dbReference>
<dbReference type="GO" id="GO:0003676">
    <property type="term" value="F:nucleic acid binding"/>
    <property type="evidence" value="ECO:0007669"/>
    <property type="project" value="InterPro"/>
</dbReference>
<evidence type="ECO:0000313" key="2">
    <source>
        <dbReference type="EMBL" id="KAE8691832.1"/>
    </source>
</evidence>
<accession>A0A6A2ZL04</accession>